<keyword evidence="1" id="KW-0812">Transmembrane</keyword>
<evidence type="ECO:0000313" key="3">
    <source>
        <dbReference type="Proteomes" id="UP001176059"/>
    </source>
</evidence>
<accession>A0AA38JJS8</accession>
<keyword evidence="1" id="KW-0472">Membrane</keyword>
<evidence type="ECO:0000313" key="2">
    <source>
        <dbReference type="EMBL" id="KAJ3731900.1"/>
    </source>
</evidence>
<dbReference type="AlphaFoldDB" id="A0AA38JJS8"/>
<keyword evidence="3" id="KW-1185">Reference proteome</keyword>
<sequence>MLAHAQHVSPTAPGHLIIGGLPCVVFGVGLSVGLGNVYTFNYSPSHFARLLQVSSYPRSTSILCSSCSHGKRSFFFFFRSRTSDSHVAIFLLVMVTQNFTESCPVARRVRGQSIRLYALQTSRVDPESLDGSFDNNVRPSLSAKYRLSVLRSASIPTFYGCLRR</sequence>
<dbReference type="EMBL" id="JANVFO010000027">
    <property type="protein sequence ID" value="KAJ3731900.1"/>
    <property type="molecule type" value="Genomic_DNA"/>
</dbReference>
<reference evidence="2" key="2">
    <citation type="journal article" date="2023" name="Proc. Natl. Acad. Sci. U.S.A.">
        <title>A global phylogenomic analysis of the shiitake genus Lentinula.</title>
        <authorList>
            <person name="Sierra-Patev S."/>
            <person name="Min B."/>
            <person name="Naranjo-Ortiz M."/>
            <person name="Looney B."/>
            <person name="Konkel Z."/>
            <person name="Slot J.C."/>
            <person name="Sakamoto Y."/>
            <person name="Steenwyk J.L."/>
            <person name="Rokas A."/>
            <person name="Carro J."/>
            <person name="Camarero S."/>
            <person name="Ferreira P."/>
            <person name="Molpeceres G."/>
            <person name="Ruiz-Duenas F.J."/>
            <person name="Serrano A."/>
            <person name="Henrissat B."/>
            <person name="Drula E."/>
            <person name="Hughes K.W."/>
            <person name="Mata J.L."/>
            <person name="Ishikawa N.K."/>
            <person name="Vargas-Isla R."/>
            <person name="Ushijima S."/>
            <person name="Smith C.A."/>
            <person name="Donoghue J."/>
            <person name="Ahrendt S."/>
            <person name="Andreopoulos W."/>
            <person name="He G."/>
            <person name="LaButti K."/>
            <person name="Lipzen A."/>
            <person name="Ng V."/>
            <person name="Riley R."/>
            <person name="Sandor L."/>
            <person name="Barry K."/>
            <person name="Martinez A.T."/>
            <person name="Xiao Y."/>
            <person name="Gibbons J.G."/>
            <person name="Terashima K."/>
            <person name="Grigoriev I.V."/>
            <person name="Hibbett D."/>
        </authorList>
    </citation>
    <scope>NUCLEOTIDE SEQUENCE</scope>
    <source>
        <strain evidence="2">ET3784</strain>
    </source>
</reference>
<protein>
    <submittedName>
        <fullName evidence="2">Uncharacterized protein</fullName>
    </submittedName>
</protein>
<name>A0AA38JJS8_9AGAR</name>
<evidence type="ECO:0000256" key="1">
    <source>
        <dbReference type="SAM" id="Phobius"/>
    </source>
</evidence>
<organism evidence="2 3">
    <name type="scientific">Lentinula guzmanii</name>
    <dbReference type="NCBI Taxonomy" id="2804957"/>
    <lineage>
        <taxon>Eukaryota</taxon>
        <taxon>Fungi</taxon>
        <taxon>Dikarya</taxon>
        <taxon>Basidiomycota</taxon>
        <taxon>Agaricomycotina</taxon>
        <taxon>Agaricomycetes</taxon>
        <taxon>Agaricomycetidae</taxon>
        <taxon>Agaricales</taxon>
        <taxon>Marasmiineae</taxon>
        <taxon>Omphalotaceae</taxon>
        <taxon>Lentinula</taxon>
    </lineage>
</organism>
<gene>
    <name evidence="2" type="ORF">DFJ43DRAFT_344781</name>
</gene>
<comment type="caution">
    <text evidence="2">The sequence shown here is derived from an EMBL/GenBank/DDBJ whole genome shotgun (WGS) entry which is preliminary data.</text>
</comment>
<keyword evidence="1" id="KW-1133">Transmembrane helix</keyword>
<dbReference type="Proteomes" id="UP001176059">
    <property type="component" value="Unassembled WGS sequence"/>
</dbReference>
<proteinExistence type="predicted"/>
<reference evidence="2" key="1">
    <citation type="submission" date="2022-08" db="EMBL/GenBank/DDBJ databases">
        <authorList>
            <consortium name="DOE Joint Genome Institute"/>
            <person name="Min B."/>
            <person name="Sierra-Patev S."/>
            <person name="Naranjo-Ortiz M."/>
            <person name="Looney B."/>
            <person name="Konkel Z."/>
            <person name="Slot J.C."/>
            <person name="Sakamoto Y."/>
            <person name="Steenwyk J.L."/>
            <person name="Rokas A."/>
            <person name="Carro J."/>
            <person name="Camarero S."/>
            <person name="Ferreira P."/>
            <person name="Molpeceres G."/>
            <person name="Ruiz-duenas F.J."/>
            <person name="Serrano A."/>
            <person name="Henrissat B."/>
            <person name="Drula E."/>
            <person name="Hughes K.W."/>
            <person name="Mata J.L."/>
            <person name="Ishikawa N.K."/>
            <person name="Vargas-Isla R."/>
            <person name="Ushijima S."/>
            <person name="Smith C.A."/>
            <person name="Ahrendt S."/>
            <person name="Andreopoulos W."/>
            <person name="He G."/>
            <person name="LaButti K."/>
            <person name="Lipzen A."/>
            <person name="Ng V."/>
            <person name="Riley R."/>
            <person name="Sandor L."/>
            <person name="Barry K."/>
            <person name="Martinez A.T."/>
            <person name="Xiao Y."/>
            <person name="Gibbons J.G."/>
            <person name="Terashima K."/>
            <person name="Hibbett D.S."/>
            <person name="Grigoriev I.V."/>
        </authorList>
    </citation>
    <scope>NUCLEOTIDE SEQUENCE</scope>
    <source>
        <strain evidence="2">ET3784</strain>
    </source>
</reference>
<feature type="transmembrane region" description="Helical" evidence="1">
    <location>
        <begin position="16"/>
        <end position="40"/>
    </location>
</feature>